<feature type="transmembrane region" description="Helical" evidence="5">
    <location>
        <begin position="164"/>
        <end position="182"/>
    </location>
</feature>
<accession>A0ABY0EQW6</accession>
<keyword evidence="2 5" id="KW-0812">Transmembrane</keyword>
<evidence type="ECO:0000256" key="4">
    <source>
        <dbReference type="ARBA" id="ARBA00023136"/>
    </source>
</evidence>
<feature type="transmembrane region" description="Helical" evidence="5">
    <location>
        <begin position="38"/>
        <end position="58"/>
    </location>
</feature>
<evidence type="ECO:0000313" key="6">
    <source>
        <dbReference type="EMBL" id="RXI57529.1"/>
    </source>
</evidence>
<feature type="transmembrane region" description="Helical" evidence="5">
    <location>
        <begin position="103"/>
        <end position="122"/>
    </location>
</feature>
<dbReference type="Pfam" id="PF02659">
    <property type="entry name" value="Mntp"/>
    <property type="match status" value="1"/>
</dbReference>
<evidence type="ECO:0000313" key="7">
    <source>
        <dbReference type="Proteomes" id="UP000290273"/>
    </source>
</evidence>
<evidence type="ECO:0000256" key="3">
    <source>
        <dbReference type="ARBA" id="ARBA00022989"/>
    </source>
</evidence>
<feature type="transmembrane region" description="Helical" evidence="5">
    <location>
        <begin position="134"/>
        <end position="152"/>
    </location>
</feature>
<evidence type="ECO:0000256" key="1">
    <source>
        <dbReference type="ARBA" id="ARBA00022475"/>
    </source>
</evidence>
<evidence type="ECO:0008006" key="8">
    <source>
        <dbReference type="Google" id="ProtNLM"/>
    </source>
</evidence>
<keyword evidence="4 5" id="KW-0472">Membrane</keyword>
<proteinExistence type="predicted"/>
<dbReference type="RefSeq" id="WP_023437363.1">
    <property type="nucleotide sequence ID" value="NZ_CASHSW010000015.1"/>
</dbReference>
<dbReference type="Proteomes" id="UP000290273">
    <property type="component" value="Unassembled WGS sequence"/>
</dbReference>
<dbReference type="InterPro" id="IPR003810">
    <property type="entry name" value="Mntp/YtaF"/>
</dbReference>
<reference evidence="6 7" key="1">
    <citation type="submission" date="2018-06" db="EMBL/GenBank/DDBJ databases">
        <title>Genome conservation of Clostridium tetani.</title>
        <authorList>
            <person name="Bruggemann H."/>
            <person name="Popoff M.R."/>
        </authorList>
    </citation>
    <scope>NUCLEOTIDE SEQUENCE [LARGE SCALE GENOMIC DNA]</scope>
    <source>
        <strain evidence="6 7">63.05</strain>
    </source>
</reference>
<feature type="transmembrane region" description="Helical" evidence="5">
    <location>
        <begin position="64"/>
        <end position="83"/>
    </location>
</feature>
<keyword evidence="3 5" id="KW-1133">Transmembrane helix</keyword>
<protein>
    <recommendedName>
        <fullName evidence="8">Manganese efflux pump MntP</fullName>
    </recommendedName>
</protein>
<dbReference type="PANTHER" id="PTHR35529:SF1">
    <property type="entry name" value="MANGANESE EFFLUX PUMP MNTP-RELATED"/>
    <property type="match status" value="1"/>
</dbReference>
<sequence length="183" mass="20106">MDFYSLFLIAIALSLDAFGVALCIGLNNNVDLKYKSSCAIYFGFFQFLFAIIGGYAGFLFNKYIVIMPQVVGGVIICIVGIIMIKEGIENEDDCKILKPGMNIILGISVSIDAMVVGFTALNKIQSGLLILRDTLFIGVVTLFVSILAFITSKYLKKIDVIGKYADYIGGIILIFFGLKMIFF</sequence>
<name>A0ABY0EQW6_CLOTA</name>
<keyword evidence="1" id="KW-1003">Cell membrane</keyword>
<evidence type="ECO:0000256" key="5">
    <source>
        <dbReference type="SAM" id="Phobius"/>
    </source>
</evidence>
<feature type="transmembrane region" description="Helical" evidence="5">
    <location>
        <begin position="6"/>
        <end position="26"/>
    </location>
</feature>
<dbReference type="EMBL" id="QMAU01000020">
    <property type="protein sequence ID" value="RXI57529.1"/>
    <property type="molecule type" value="Genomic_DNA"/>
</dbReference>
<dbReference type="PANTHER" id="PTHR35529">
    <property type="entry name" value="MANGANESE EFFLUX PUMP MNTP-RELATED"/>
    <property type="match status" value="1"/>
</dbReference>
<gene>
    <name evidence="6" type="ORF">DP131_04375</name>
</gene>
<comment type="caution">
    <text evidence="6">The sequence shown here is derived from an EMBL/GenBank/DDBJ whole genome shotgun (WGS) entry which is preliminary data.</text>
</comment>
<organism evidence="6 7">
    <name type="scientific">Clostridium tetani</name>
    <dbReference type="NCBI Taxonomy" id="1513"/>
    <lineage>
        <taxon>Bacteria</taxon>
        <taxon>Bacillati</taxon>
        <taxon>Bacillota</taxon>
        <taxon>Clostridia</taxon>
        <taxon>Eubacteriales</taxon>
        <taxon>Clostridiaceae</taxon>
        <taxon>Clostridium</taxon>
    </lineage>
</organism>
<evidence type="ECO:0000256" key="2">
    <source>
        <dbReference type="ARBA" id="ARBA00022692"/>
    </source>
</evidence>